<gene>
    <name evidence="2" type="ORF">TNIN_152351</name>
</gene>
<feature type="region of interest" description="Disordered" evidence="1">
    <location>
        <begin position="396"/>
        <end position="467"/>
    </location>
</feature>
<feature type="compositionally biased region" description="Basic and acidic residues" evidence="1">
    <location>
        <begin position="21"/>
        <end position="40"/>
    </location>
</feature>
<feature type="region of interest" description="Disordered" evidence="1">
    <location>
        <begin position="1009"/>
        <end position="1038"/>
    </location>
</feature>
<feature type="compositionally biased region" description="Polar residues" evidence="1">
    <location>
        <begin position="138"/>
        <end position="168"/>
    </location>
</feature>
<evidence type="ECO:0000313" key="3">
    <source>
        <dbReference type="Proteomes" id="UP000886998"/>
    </source>
</evidence>
<name>A0A8X7CM36_9ARAC</name>
<feature type="region of interest" description="Disordered" evidence="1">
    <location>
        <begin position="858"/>
        <end position="940"/>
    </location>
</feature>
<feature type="compositionally biased region" description="Basic and acidic residues" evidence="1">
    <location>
        <begin position="1009"/>
        <end position="1031"/>
    </location>
</feature>
<feature type="compositionally biased region" description="Basic and acidic residues" evidence="1">
    <location>
        <begin position="902"/>
        <end position="922"/>
    </location>
</feature>
<feature type="compositionally biased region" description="Polar residues" evidence="1">
    <location>
        <begin position="450"/>
        <end position="467"/>
    </location>
</feature>
<feature type="compositionally biased region" description="Polar residues" evidence="1">
    <location>
        <begin position="398"/>
        <end position="426"/>
    </location>
</feature>
<dbReference type="Proteomes" id="UP000886998">
    <property type="component" value="Unassembled WGS sequence"/>
</dbReference>
<feature type="compositionally biased region" description="Polar residues" evidence="1">
    <location>
        <begin position="569"/>
        <end position="589"/>
    </location>
</feature>
<proteinExistence type="predicted"/>
<feature type="non-terminal residue" evidence="2">
    <location>
        <position position="1"/>
    </location>
</feature>
<feature type="compositionally biased region" description="Polar residues" evidence="1">
    <location>
        <begin position="347"/>
        <end position="359"/>
    </location>
</feature>
<feature type="region of interest" description="Disordered" evidence="1">
    <location>
        <begin position="346"/>
        <end position="380"/>
    </location>
</feature>
<feature type="compositionally biased region" description="Basic and acidic residues" evidence="1">
    <location>
        <begin position="110"/>
        <end position="123"/>
    </location>
</feature>
<feature type="compositionally biased region" description="Polar residues" evidence="1">
    <location>
        <begin position="234"/>
        <end position="250"/>
    </location>
</feature>
<sequence>NILAYFKKEMSNSEDDSSAEVENKVQQDTSRLKSTEKSLKTESALQNPKKDEASAAPSYFKQQTLKTSIKPDPPNIRVSGGIKKSTKTAQEMPVESVSGRNRKASCSKDSSVRYKDSKKRTEIKPGTSKGISEDKSSSHLSDMSRNPSKTSSKIKTQLISDASKTPPTDKSLFKLIARDLEVEAKRIDLLLEGDSDLIDYEFQRALYSSMVPMEVVESSPAQSRCVKQKIGKQNEPSLNQDKSQSVQTNPLDIGREVASAKKSETSAKASASKDYKYPPGTYFAEPTKIGSDSPRVKSIVKIFEDLQLQEDCRKEMERKQRRGMSEDNKQRVSDIAAETSMIGAEKIQSSSTTRTNFPNERSFISPGKVQQRSRRSLSNERISSFISTEKARLEYKTRTSVPNTKMSSLIDSGKTPSRSKAGTSLPNKRISPLISTEKARPKRTARMSFPNKNTQLSSPEKSQLGSRARTSFLDEGTRPLISPEMIQSISRVNLSNEKISSLMNTEQAQEDSRTRIGVPKKGTSPLIGTEKNRQSKTKISLPDERASVISPEEIQLSSKARISLLNEKTSLSSPEKAQLGSRSRTNLLNEKTLPKKQSEHVTVQSDAGREAMTASDTQPSILHGRDVPAVCPLKYEEIGSSSTERQSDSKVAVISGCLSSENKDDLTQSSFEFQGAIAIEHPSSKLEATRKEIEEFPDGSETTAVEPLQQWEPIGSEQEMDSPGQQAAGGELENVDLSAQQMSPNALFEMLQEIKIDRRFDAWMELLRIFYTTGRIHIANELKTVTRKIYDERVIKDFYDYWTRHGQTRRSSTKGGYFEENDLLFRRLKDLTSRIGEMTMAMFWLDVRERTRKLIHARKQLRGRSTTLHNVNLSPPSNSESSSDLNQNESSKEPQAFSSQKLQEHVKIDVGDKKPKQIDRGKVLGSKPTSKIGSSNESSLEEKFMPQFDRVCKENLLLRELLGRKRTSSPFREKRKVSVDTPVVDSVASPRTGSSGDLLSKCTQIKEKDASGDTFSKHSDSQEVENSENKLKNLHSLPLNEPDDGELLEIFDKIFGDMFASFIQNNMNNV</sequence>
<feature type="compositionally biased region" description="Basic and acidic residues" evidence="1">
    <location>
        <begin position="1"/>
        <end position="11"/>
    </location>
</feature>
<evidence type="ECO:0000256" key="1">
    <source>
        <dbReference type="SAM" id="MobiDB-lite"/>
    </source>
</evidence>
<dbReference type="OrthoDB" id="10514373at2759"/>
<accession>A0A8X7CM36</accession>
<keyword evidence="3" id="KW-1185">Reference proteome</keyword>
<feature type="region of interest" description="Disordered" evidence="1">
    <location>
        <begin position="569"/>
        <end position="624"/>
    </location>
</feature>
<evidence type="ECO:0000313" key="2">
    <source>
        <dbReference type="EMBL" id="GFY69007.1"/>
    </source>
</evidence>
<dbReference type="AlphaFoldDB" id="A0A8X7CM36"/>
<feature type="region of interest" description="Disordered" evidence="1">
    <location>
        <begin position="219"/>
        <end position="253"/>
    </location>
</feature>
<feature type="region of interest" description="Disordered" evidence="1">
    <location>
        <begin position="1"/>
        <end position="169"/>
    </location>
</feature>
<organism evidence="2 3">
    <name type="scientific">Trichonephila inaurata madagascariensis</name>
    <dbReference type="NCBI Taxonomy" id="2747483"/>
    <lineage>
        <taxon>Eukaryota</taxon>
        <taxon>Metazoa</taxon>
        <taxon>Ecdysozoa</taxon>
        <taxon>Arthropoda</taxon>
        <taxon>Chelicerata</taxon>
        <taxon>Arachnida</taxon>
        <taxon>Araneae</taxon>
        <taxon>Araneomorphae</taxon>
        <taxon>Entelegynae</taxon>
        <taxon>Araneoidea</taxon>
        <taxon>Nephilidae</taxon>
        <taxon>Trichonephila</taxon>
        <taxon>Trichonephila inaurata</taxon>
    </lineage>
</organism>
<comment type="caution">
    <text evidence="2">The sequence shown here is derived from an EMBL/GenBank/DDBJ whole genome shotgun (WGS) entry which is preliminary data.</text>
</comment>
<feature type="compositionally biased region" description="Low complexity" evidence="1">
    <location>
        <begin position="872"/>
        <end position="889"/>
    </location>
</feature>
<feature type="region of interest" description="Disordered" evidence="1">
    <location>
        <begin position="503"/>
        <end position="543"/>
    </location>
</feature>
<dbReference type="EMBL" id="BMAV01017394">
    <property type="protein sequence ID" value="GFY69007.1"/>
    <property type="molecule type" value="Genomic_DNA"/>
</dbReference>
<protein>
    <submittedName>
        <fullName evidence="2">Uncharacterized protein</fullName>
    </submittedName>
</protein>
<feature type="compositionally biased region" description="Polar residues" evidence="1">
    <location>
        <begin position="927"/>
        <end position="938"/>
    </location>
</feature>
<reference evidence="2" key="1">
    <citation type="submission" date="2020-08" db="EMBL/GenBank/DDBJ databases">
        <title>Multicomponent nature underlies the extraordinary mechanical properties of spider dragline silk.</title>
        <authorList>
            <person name="Kono N."/>
            <person name="Nakamura H."/>
            <person name="Mori M."/>
            <person name="Yoshida Y."/>
            <person name="Ohtoshi R."/>
            <person name="Malay A.D."/>
            <person name="Moran D.A.P."/>
            <person name="Tomita M."/>
            <person name="Numata K."/>
            <person name="Arakawa K."/>
        </authorList>
    </citation>
    <scope>NUCLEOTIDE SEQUENCE</scope>
</reference>